<dbReference type="KEGG" id="pmuc:ING2E5A_0863"/>
<evidence type="ECO:0000313" key="6">
    <source>
        <dbReference type="EMBL" id="SCM56404.1"/>
    </source>
</evidence>
<dbReference type="SMART" id="SM00758">
    <property type="entry name" value="PA14"/>
    <property type="match status" value="1"/>
</dbReference>
<organism evidence="6 7">
    <name type="scientific">Petrimonas mucosa</name>
    <dbReference type="NCBI Taxonomy" id="1642646"/>
    <lineage>
        <taxon>Bacteria</taxon>
        <taxon>Pseudomonadati</taxon>
        <taxon>Bacteroidota</taxon>
        <taxon>Bacteroidia</taxon>
        <taxon>Bacteroidales</taxon>
        <taxon>Dysgonomonadaceae</taxon>
        <taxon>Petrimonas</taxon>
    </lineage>
</organism>
<dbReference type="STRING" id="1642646.ING2E5A_0863"/>
<keyword evidence="6" id="KW-0378">Hydrolase</keyword>
<comment type="subunit">
    <text evidence="2">Monomer.</text>
</comment>
<dbReference type="InterPro" id="IPR037524">
    <property type="entry name" value="PA14/GLEYA"/>
</dbReference>
<dbReference type="EMBL" id="LT608328">
    <property type="protein sequence ID" value="SCM56404.1"/>
    <property type="molecule type" value="Genomic_DNA"/>
</dbReference>
<dbReference type="GO" id="GO:0016798">
    <property type="term" value="F:hydrolase activity, acting on glycosyl bonds"/>
    <property type="evidence" value="ECO:0007669"/>
    <property type="project" value="UniProtKB-KW"/>
</dbReference>
<dbReference type="GO" id="GO:0005829">
    <property type="term" value="C:cytosol"/>
    <property type="evidence" value="ECO:0007669"/>
    <property type="project" value="TreeGrafter"/>
</dbReference>
<dbReference type="Gene3D" id="1.20.1610.10">
    <property type="entry name" value="alpha-1,2-mannosidases domains"/>
    <property type="match status" value="1"/>
</dbReference>
<evidence type="ECO:0000256" key="1">
    <source>
        <dbReference type="ARBA" id="ARBA00001913"/>
    </source>
</evidence>
<feature type="signal peptide" evidence="4">
    <location>
        <begin position="1"/>
        <end position="23"/>
    </location>
</feature>
<dbReference type="NCBIfam" id="TIGR01180">
    <property type="entry name" value="aman2_put"/>
    <property type="match status" value="1"/>
</dbReference>
<dbReference type="GO" id="GO:0000224">
    <property type="term" value="F:peptide-N4-(N-acetyl-beta-glucosaminyl)asparagine amidase activity"/>
    <property type="evidence" value="ECO:0007669"/>
    <property type="project" value="TreeGrafter"/>
</dbReference>
<dbReference type="Gene3D" id="3.90.182.10">
    <property type="entry name" value="Toxin - Anthrax Protective Antigen,domain 1"/>
    <property type="match status" value="1"/>
</dbReference>
<dbReference type="SUPFAM" id="SSF56988">
    <property type="entry name" value="Anthrax protective antigen"/>
    <property type="match status" value="1"/>
</dbReference>
<dbReference type="Gene3D" id="3.30.2080.10">
    <property type="entry name" value="GH92 mannosidase domain"/>
    <property type="match status" value="1"/>
</dbReference>
<dbReference type="FunFam" id="3.30.2080.10:FF:000001">
    <property type="entry name" value="Alpha-1,2-mannosidase subfamily"/>
    <property type="match status" value="1"/>
</dbReference>
<dbReference type="PANTHER" id="PTHR12143:SF39">
    <property type="entry name" value="SECRETED PROTEIN"/>
    <property type="match status" value="1"/>
</dbReference>
<evidence type="ECO:0000256" key="2">
    <source>
        <dbReference type="ARBA" id="ARBA00011245"/>
    </source>
</evidence>
<dbReference type="Gene3D" id="2.70.98.10">
    <property type="match status" value="1"/>
</dbReference>
<protein>
    <submittedName>
        <fullName evidence="6">Putative glycosidase Rv0584</fullName>
        <ecNumber evidence="6">3.2.1.-</ecNumber>
    </submittedName>
</protein>
<name>A0A1G4G593_9BACT</name>
<reference evidence="6 7" key="1">
    <citation type="submission" date="2016-08" db="EMBL/GenBank/DDBJ databases">
        <authorList>
            <person name="Seilhamer J.J."/>
        </authorList>
    </citation>
    <scope>NUCLEOTIDE SEQUENCE [LARGE SCALE GENOMIC DNA]</scope>
    <source>
        <strain evidence="6">ING2-E5A</strain>
    </source>
</reference>
<dbReference type="InterPro" id="IPR012939">
    <property type="entry name" value="Glyco_hydro_92"/>
</dbReference>
<dbReference type="Pfam" id="PF13290">
    <property type="entry name" value="CHB_HEX_C_1"/>
    <property type="match status" value="1"/>
</dbReference>
<dbReference type="InterPro" id="IPR008928">
    <property type="entry name" value="6-hairpin_glycosidase_sf"/>
</dbReference>
<dbReference type="Proteomes" id="UP000178485">
    <property type="component" value="Chromosome i"/>
</dbReference>
<feature type="chain" id="PRO_5009603808" evidence="4">
    <location>
        <begin position="24"/>
        <end position="974"/>
    </location>
</feature>
<dbReference type="AlphaFoldDB" id="A0A1G4G593"/>
<dbReference type="InterPro" id="IPR059177">
    <property type="entry name" value="GH29D-like_dom"/>
</dbReference>
<evidence type="ECO:0000256" key="4">
    <source>
        <dbReference type="SAM" id="SignalP"/>
    </source>
</evidence>
<dbReference type="PANTHER" id="PTHR12143">
    <property type="entry name" value="PEPTIDE N-GLYCANASE PNGASE -RELATED"/>
    <property type="match status" value="1"/>
</dbReference>
<dbReference type="Pfam" id="PF17678">
    <property type="entry name" value="Glyco_hydro_92N"/>
    <property type="match status" value="1"/>
</dbReference>
<accession>A0A1G4G593</accession>
<dbReference type="GO" id="GO:0030246">
    <property type="term" value="F:carbohydrate binding"/>
    <property type="evidence" value="ECO:0007669"/>
    <property type="project" value="InterPro"/>
</dbReference>
<dbReference type="InterPro" id="IPR005887">
    <property type="entry name" value="GH92_a_mannosidase_put"/>
</dbReference>
<sequence>MMKKIALGWLLLLLLPGCIGNMAVDPIDYVDPFIGTGGHGHTYPGATSPYGAVQLSPDTRRDNWDACAGYHYSDSTIIGFSHTHLSGTGAIDLGDILFHPTSRAMDNGAEHYTPEPIGFSHKDEKATPGYYSVNFRKEGILAEMTASTYAGVHRYTFRKGLPASLVIDMKHLLTRDELIDTLSIRGSGPNEIAGMRITSGWVQDQPVYFVAQFSQPFKNLYIPEDHSRAVAQFGQSDGTPLVVKVGLSIVSEENARRNLEDDIDGYDFDAVYRETRNRWNEELKQIVVESKNRDQLKNFYTAIYRAKVVPNIMSDVNGQYRRHDKQIASTDKSFRYFSTLSLWDTFRAWHPLMTLIDTVLVNDIIRSMLVMYDATGELPIWPLSSGETGTMIGYHSVSVIADAFNKGILDPDINIREAFRAMKISSEVNRKGASDYIRNGFIPANKKRESVSCLLEFAYDDWCISRVAQQLGYEQDAETYFNRSLSYINVFDGETKFFRGKRSDGNWESPFNPFAPGRSYTEATAWQYRYFVPHDVNGMVQLFGGENEFEAAVDELFAAEERVDGEMADITGMIGQYVQGNEPSHHMAYLYNYVGAPWKTQYWTRRILKELYQPTPDGLSGNEDCGQMSAWYILSSLGIYPLCPGSNQFLLTTPLFEKAEIGLANGKRLIITANDRERNIYINKVILNGHIIENNYITYTQLMEGGELTFELSDEPNRERGTSPETFPASLTTEKVVSIPYTTKDLYLFQNEIEVTLGTATEGAQIYYTLDGTEPDKNALLYRGPFKISNSTLIKAKAFKEGYTPSNTFSIDATKARFRKALHREEREQGVVYTYHEGVFSSVADLLKSKVVKKGKLRSPSIEHAERENHFGFTFQGLLWVPEDGVYDFMTQSDDGSVLFIGNELVVDNDGSHAAITASGSIALEKGFHAYQLIYFQDYEGKSLRWGCRLKHNGDFQQIPDENLFIDNSTTINP</sequence>
<feature type="domain" description="PA14" evidence="5">
    <location>
        <begin position="826"/>
        <end position="963"/>
    </location>
</feature>
<keyword evidence="3" id="KW-0106">Calcium</keyword>
<keyword evidence="7" id="KW-1185">Reference proteome</keyword>
<dbReference type="SUPFAM" id="SSF48208">
    <property type="entry name" value="Six-hairpin glycosidases"/>
    <property type="match status" value="1"/>
</dbReference>
<evidence type="ECO:0000259" key="5">
    <source>
        <dbReference type="PROSITE" id="PS51820"/>
    </source>
</evidence>
<dbReference type="Pfam" id="PF07971">
    <property type="entry name" value="Glyco_hydro_92"/>
    <property type="match status" value="1"/>
</dbReference>
<dbReference type="Pfam" id="PF07691">
    <property type="entry name" value="PA14"/>
    <property type="match status" value="1"/>
</dbReference>
<dbReference type="InterPro" id="IPR014718">
    <property type="entry name" value="GH-type_carb-bd"/>
</dbReference>
<dbReference type="Gene3D" id="1.20.1050.60">
    <property type="entry name" value="alpha-1,2-mannosidase"/>
    <property type="match status" value="1"/>
</dbReference>
<dbReference type="InterPro" id="IPR041371">
    <property type="entry name" value="GH92_N"/>
</dbReference>
<proteinExistence type="predicted"/>
<dbReference type="PROSITE" id="PS51820">
    <property type="entry name" value="PA14"/>
    <property type="match status" value="1"/>
</dbReference>
<dbReference type="InterPro" id="IPR011658">
    <property type="entry name" value="PA14_dom"/>
</dbReference>
<dbReference type="GO" id="GO:0005975">
    <property type="term" value="P:carbohydrate metabolic process"/>
    <property type="evidence" value="ECO:0007669"/>
    <property type="project" value="InterPro"/>
</dbReference>
<comment type="cofactor">
    <cofactor evidence="1">
        <name>Ca(2+)</name>
        <dbReference type="ChEBI" id="CHEBI:29108"/>
    </cofactor>
</comment>
<gene>
    <name evidence="6" type="ORF">ING2E5A_0863</name>
</gene>
<dbReference type="GO" id="GO:0006516">
    <property type="term" value="P:glycoprotein catabolic process"/>
    <property type="evidence" value="ECO:0007669"/>
    <property type="project" value="TreeGrafter"/>
</dbReference>
<dbReference type="InterPro" id="IPR050883">
    <property type="entry name" value="PNGase"/>
</dbReference>
<keyword evidence="6" id="KW-0326">Glycosidase</keyword>
<dbReference type="RefSeq" id="WP_154670024.1">
    <property type="nucleotide sequence ID" value="NZ_LT608328.1"/>
</dbReference>
<evidence type="ECO:0000256" key="3">
    <source>
        <dbReference type="ARBA" id="ARBA00022837"/>
    </source>
</evidence>
<keyword evidence="4" id="KW-0732">Signal</keyword>
<evidence type="ECO:0000313" key="7">
    <source>
        <dbReference type="Proteomes" id="UP000178485"/>
    </source>
</evidence>
<dbReference type="EC" id="3.2.1.-" evidence="6"/>